<accession>A0A4P7VIY4</accession>
<keyword evidence="5 7" id="KW-1133">Transmembrane helix</keyword>
<comment type="subcellular location">
    <subcellularLocation>
        <location evidence="1">Membrane</location>
        <topology evidence="1">Multi-pass membrane protein</topology>
    </subcellularLocation>
</comment>
<evidence type="ECO:0000256" key="2">
    <source>
        <dbReference type="ARBA" id="ARBA00009045"/>
    </source>
</evidence>
<feature type="transmembrane region" description="Helical" evidence="7">
    <location>
        <begin position="198"/>
        <end position="218"/>
    </location>
</feature>
<proteinExistence type="inferred from homology"/>
<comment type="similarity">
    <text evidence="2">Belongs to the peptidase S54 family.</text>
</comment>
<keyword evidence="10" id="KW-1185">Reference proteome</keyword>
<dbReference type="InterPro" id="IPR050925">
    <property type="entry name" value="Rhomboid_protease_S54"/>
</dbReference>
<dbReference type="RefSeq" id="WP_123396867.1">
    <property type="nucleotide sequence ID" value="NZ_CANQMU010000024.1"/>
</dbReference>
<name>A0A4P7VIY4_9BACT</name>
<evidence type="ECO:0000313" key="10">
    <source>
        <dbReference type="Proteomes" id="UP000297031"/>
    </source>
</evidence>
<dbReference type="Proteomes" id="UP000297031">
    <property type="component" value="Chromosome"/>
</dbReference>
<dbReference type="GO" id="GO:0006508">
    <property type="term" value="P:proteolysis"/>
    <property type="evidence" value="ECO:0007669"/>
    <property type="project" value="UniProtKB-KW"/>
</dbReference>
<feature type="transmembrane region" description="Helical" evidence="7">
    <location>
        <begin position="165"/>
        <end position="186"/>
    </location>
</feature>
<reference evidence="9 10" key="1">
    <citation type="submission" date="2019-02" db="EMBL/GenBank/DDBJ databases">
        <title>Isolation and identification of novel species under the genus Muribaculum.</title>
        <authorList>
            <person name="Miyake S."/>
            <person name="Ding Y."/>
            <person name="Low A."/>
            <person name="Soh M."/>
            <person name="Seedorf H."/>
        </authorList>
    </citation>
    <scope>NUCLEOTIDE SEQUENCE [LARGE SCALE GENOMIC DNA]</scope>
    <source>
        <strain evidence="9 10">TLL-A4</strain>
    </source>
</reference>
<keyword evidence="3 7" id="KW-0812">Transmembrane</keyword>
<dbReference type="GO" id="GO:0016020">
    <property type="term" value="C:membrane"/>
    <property type="evidence" value="ECO:0007669"/>
    <property type="project" value="UniProtKB-SubCell"/>
</dbReference>
<dbReference type="InterPro" id="IPR022764">
    <property type="entry name" value="Peptidase_S54_rhomboid_dom"/>
</dbReference>
<gene>
    <name evidence="9" type="ORF">E7746_07600</name>
</gene>
<evidence type="ECO:0000256" key="4">
    <source>
        <dbReference type="ARBA" id="ARBA00022801"/>
    </source>
</evidence>
<dbReference type="InterPro" id="IPR035952">
    <property type="entry name" value="Rhomboid-like_sf"/>
</dbReference>
<dbReference type="Gene3D" id="1.20.1540.10">
    <property type="entry name" value="Rhomboid-like"/>
    <property type="match status" value="1"/>
</dbReference>
<dbReference type="GO" id="GO:0004252">
    <property type="term" value="F:serine-type endopeptidase activity"/>
    <property type="evidence" value="ECO:0007669"/>
    <property type="project" value="InterPro"/>
</dbReference>
<dbReference type="AlphaFoldDB" id="A0A4P7VIY4"/>
<protein>
    <submittedName>
        <fullName evidence="9">Rhomboid family intramembrane serine protease</fullName>
    </submittedName>
</protein>
<evidence type="ECO:0000256" key="5">
    <source>
        <dbReference type="ARBA" id="ARBA00022989"/>
    </source>
</evidence>
<dbReference type="KEGG" id="mgod:E7746_07600"/>
<evidence type="ECO:0000256" key="1">
    <source>
        <dbReference type="ARBA" id="ARBA00004141"/>
    </source>
</evidence>
<evidence type="ECO:0000256" key="3">
    <source>
        <dbReference type="ARBA" id="ARBA00022692"/>
    </source>
</evidence>
<feature type="transmembrane region" description="Helical" evidence="7">
    <location>
        <begin position="224"/>
        <end position="244"/>
    </location>
</feature>
<dbReference type="SUPFAM" id="SSF144091">
    <property type="entry name" value="Rhomboid-like"/>
    <property type="match status" value="1"/>
</dbReference>
<organism evidence="9 10">
    <name type="scientific">Muribaculum gordoncarteri</name>
    <dbReference type="NCBI Taxonomy" id="2530390"/>
    <lineage>
        <taxon>Bacteria</taxon>
        <taxon>Pseudomonadati</taxon>
        <taxon>Bacteroidota</taxon>
        <taxon>Bacteroidia</taxon>
        <taxon>Bacteroidales</taxon>
        <taxon>Muribaculaceae</taxon>
        <taxon>Muribaculum</taxon>
    </lineage>
</organism>
<feature type="domain" description="Peptidase S54 rhomboid" evidence="8">
    <location>
        <begin position="56"/>
        <end position="112"/>
    </location>
</feature>
<evidence type="ECO:0000259" key="8">
    <source>
        <dbReference type="Pfam" id="PF01694"/>
    </source>
</evidence>
<keyword evidence="6 7" id="KW-0472">Membrane</keyword>
<dbReference type="PANTHER" id="PTHR43731:SF14">
    <property type="entry name" value="PRESENILIN-ASSOCIATED RHOMBOID-LIKE PROTEIN, MITOCHONDRIAL"/>
    <property type="match status" value="1"/>
</dbReference>
<feature type="transmembrane region" description="Helical" evidence="7">
    <location>
        <begin position="98"/>
        <end position="118"/>
    </location>
</feature>
<evidence type="ECO:0000313" key="9">
    <source>
        <dbReference type="EMBL" id="QCD35762.1"/>
    </source>
</evidence>
<sequence>MNRSGNSFFSIMPPVTKHLIIINVLIWLAMMFVGKIDNMMIKYGALHYVGATDFNVLQLFTYMFMHSTQSIAHLFFNMFTLFMFGITLERVLGGKRFLFYYISCGIGAALIQEATWAFTINKFVSDNLEMTIAHWAYDNHLSMAQANDLVSSAQIASLRDQIENALITVGASGAIYGVLLAFGMLFPNRPLYLMFIPVPIKAKWMVIGYGVIEIALGLSSASDGIAHFAHLGGMIFGFLIILYWKRKGIIGGNGYY</sequence>
<dbReference type="EMBL" id="CP039393">
    <property type="protein sequence ID" value="QCD35762.1"/>
    <property type="molecule type" value="Genomic_DNA"/>
</dbReference>
<evidence type="ECO:0000256" key="6">
    <source>
        <dbReference type="ARBA" id="ARBA00023136"/>
    </source>
</evidence>
<feature type="transmembrane region" description="Helical" evidence="7">
    <location>
        <begin position="15"/>
        <end position="33"/>
    </location>
</feature>
<dbReference type="PANTHER" id="PTHR43731">
    <property type="entry name" value="RHOMBOID PROTEASE"/>
    <property type="match status" value="1"/>
</dbReference>
<feature type="transmembrane region" description="Helical" evidence="7">
    <location>
        <begin position="71"/>
        <end position="91"/>
    </location>
</feature>
<keyword evidence="9" id="KW-0645">Protease</keyword>
<evidence type="ECO:0000256" key="7">
    <source>
        <dbReference type="SAM" id="Phobius"/>
    </source>
</evidence>
<dbReference type="OrthoDB" id="9807874at2"/>
<dbReference type="Pfam" id="PF01694">
    <property type="entry name" value="Rhomboid"/>
    <property type="match status" value="2"/>
</dbReference>
<keyword evidence="4" id="KW-0378">Hydrolase</keyword>
<feature type="domain" description="Peptidase S54 rhomboid" evidence="8">
    <location>
        <begin position="162"/>
        <end position="243"/>
    </location>
</feature>